<protein>
    <submittedName>
        <fullName evidence="1">Lipopolysaccharide 1,2-glucosyltransferase RfaJ</fullName>
    </submittedName>
</protein>
<organism evidence="1 2">
    <name type="scientific">Brachyspira hyodysenteriae (strain ATCC 49526 / WA1)</name>
    <dbReference type="NCBI Taxonomy" id="565034"/>
    <lineage>
        <taxon>Bacteria</taxon>
        <taxon>Pseudomonadati</taxon>
        <taxon>Spirochaetota</taxon>
        <taxon>Spirochaetia</taxon>
        <taxon>Brachyspirales</taxon>
        <taxon>Brachyspiraceae</taxon>
        <taxon>Brachyspira</taxon>
    </lineage>
</organism>
<gene>
    <name evidence="1" type="primary">rfaJ</name>
    <name evidence="1" type="ordered locus">BHWA1_02200</name>
</gene>
<dbReference type="AlphaFoldDB" id="A0A3B6VJA5"/>
<dbReference type="SUPFAM" id="SSF53448">
    <property type="entry name" value="Nucleotide-diphospho-sugar transferases"/>
    <property type="match status" value="1"/>
</dbReference>
<evidence type="ECO:0000313" key="2">
    <source>
        <dbReference type="Proteomes" id="UP000001803"/>
    </source>
</evidence>
<evidence type="ECO:0000313" key="1">
    <source>
        <dbReference type="EMBL" id="ACN84658.1"/>
    </source>
</evidence>
<dbReference type="GeneID" id="63963356"/>
<dbReference type="Proteomes" id="UP000001803">
    <property type="component" value="Chromosome"/>
</dbReference>
<name>A0A3B6VJA5_BRAHW</name>
<dbReference type="EMBL" id="CP001357">
    <property type="protein sequence ID" value="ACN84658.1"/>
    <property type="molecule type" value="Genomic_DNA"/>
</dbReference>
<proteinExistence type="predicted"/>
<reference evidence="1 2" key="1">
    <citation type="journal article" date="2009" name="PLoS ONE">
        <title>Genome sequence of the pathogenic intestinal spirochete Brachyspira hyodysenteriae reveals adaptations to its lifestyle in the porcine large intestine.</title>
        <authorList>
            <person name="Bellgard M.I."/>
            <person name="Wanchanthuek P."/>
            <person name="La T."/>
            <person name="Ryan K."/>
            <person name="Moolhuijzen P."/>
            <person name="Albertyn Z."/>
            <person name="Shaban B."/>
            <person name="Motro Y."/>
            <person name="Dunn D.S."/>
            <person name="Schibeci D."/>
            <person name="Hunter A."/>
            <person name="Barrero R."/>
            <person name="Phillips N.D."/>
            <person name="Hampson D.J."/>
        </authorList>
    </citation>
    <scope>NUCLEOTIDE SEQUENCE [LARGE SCALE GENOMIC DNA]</scope>
    <source>
        <strain evidence="2">ATCC 49526 / WA1</strain>
    </source>
</reference>
<sequence length="183" mass="22055">MNKIMNICLISDDKFVTYIATLIVSILKNSSENDKFYFHIIEDNIREENKNKLLMLKEIKDFEIKFYKPNYDNIEKYKKWQEIFKKNGHPLWHYSVFIKLDIPFILKDLDYVLFIDADSIVLDNINYIYDIDISNYSLICQQLYYKNLKKIFPNLYKYISDIGYKDPEYSYIAAAVLVFNIKK</sequence>
<accession>A0A3B6VJA5</accession>
<dbReference type="InterPro" id="IPR002495">
    <property type="entry name" value="Glyco_trans_8"/>
</dbReference>
<dbReference type="STRING" id="565034.BHWA1_02200"/>
<dbReference type="GO" id="GO:0016757">
    <property type="term" value="F:glycosyltransferase activity"/>
    <property type="evidence" value="ECO:0007669"/>
    <property type="project" value="InterPro"/>
</dbReference>
<dbReference type="RefSeq" id="WP_012671690.1">
    <property type="nucleotide sequence ID" value="NC_012225.1"/>
</dbReference>
<dbReference type="Pfam" id="PF01501">
    <property type="entry name" value="Glyco_transf_8"/>
    <property type="match status" value="1"/>
</dbReference>
<dbReference type="KEGG" id="bhy:BHWA1_02200"/>
<dbReference type="Gene3D" id="3.90.550.10">
    <property type="entry name" value="Spore Coat Polysaccharide Biosynthesis Protein SpsA, Chain A"/>
    <property type="match status" value="1"/>
</dbReference>
<dbReference type="InterPro" id="IPR029044">
    <property type="entry name" value="Nucleotide-diphossugar_trans"/>
</dbReference>
<keyword evidence="2" id="KW-1185">Reference proteome</keyword>